<keyword evidence="2 6" id="KW-0732">Signal</keyword>
<organism evidence="7 8">
    <name type="scientific">Paenibacillus spongiae</name>
    <dbReference type="NCBI Taxonomy" id="2909671"/>
    <lineage>
        <taxon>Bacteria</taxon>
        <taxon>Bacillati</taxon>
        <taxon>Bacillota</taxon>
        <taxon>Bacilli</taxon>
        <taxon>Bacillales</taxon>
        <taxon>Paenibacillaceae</taxon>
        <taxon>Paenibacillus</taxon>
    </lineage>
</organism>
<evidence type="ECO:0000256" key="5">
    <source>
        <dbReference type="ARBA" id="ARBA00023288"/>
    </source>
</evidence>
<dbReference type="PROSITE" id="PS51257">
    <property type="entry name" value="PROKAR_LIPOPROTEIN"/>
    <property type="match status" value="1"/>
</dbReference>
<feature type="signal peptide" evidence="6">
    <location>
        <begin position="1"/>
        <end position="21"/>
    </location>
</feature>
<keyword evidence="1" id="KW-1003">Cell membrane</keyword>
<dbReference type="EMBL" id="CP091430">
    <property type="protein sequence ID" value="UVI28788.1"/>
    <property type="molecule type" value="Genomic_DNA"/>
</dbReference>
<evidence type="ECO:0000256" key="6">
    <source>
        <dbReference type="SAM" id="SignalP"/>
    </source>
</evidence>
<feature type="chain" id="PRO_5047233682" evidence="6">
    <location>
        <begin position="22"/>
        <end position="543"/>
    </location>
</feature>
<keyword evidence="5" id="KW-0449">Lipoprotein</keyword>
<keyword evidence="3" id="KW-0472">Membrane</keyword>
<evidence type="ECO:0000256" key="1">
    <source>
        <dbReference type="ARBA" id="ARBA00022475"/>
    </source>
</evidence>
<dbReference type="PANTHER" id="PTHR43649">
    <property type="entry name" value="ARABINOSE-BINDING PROTEIN-RELATED"/>
    <property type="match status" value="1"/>
</dbReference>
<keyword evidence="8" id="KW-1185">Reference proteome</keyword>
<dbReference type="SUPFAM" id="SSF53850">
    <property type="entry name" value="Periplasmic binding protein-like II"/>
    <property type="match status" value="1"/>
</dbReference>
<dbReference type="Proteomes" id="UP001057877">
    <property type="component" value="Chromosome"/>
</dbReference>
<dbReference type="InterPro" id="IPR006059">
    <property type="entry name" value="SBP"/>
</dbReference>
<dbReference type="Pfam" id="PF01547">
    <property type="entry name" value="SBP_bac_1"/>
    <property type="match status" value="1"/>
</dbReference>
<sequence>MKKKKWTVCALLLMLSMSVLTAGCGDNSNGGTPSSNSGDSNSKNTSEAAKPLTFSYFEYDDTFNPSPWGETVTTKWIQENKNVTVKWVTGNGAAQQKFNAMFASGDLPDVITMSPGPELERLIESGKVVALDEYIDKYPNLKKWAGETTLNMNRSGDGHIYTFPVWYIGENWANGNGGYGINRKVYNDLGSPKLETVADFEAYLRLVKEKYPDYVPLEVGNPAAIYMLYSAFKENNPPFFVRNMMFQDGDQLKPITEDPAFKDFILFASRLFRDKLMTQDVFTQKNDQFVEKLNRGKVGIALESNLSTWANKPNAKLRGEDPNGGYEFIWPIRKEGLDKNKITINSYNSTGPDKTVITTNAEDPESIFAYLDWLTGESNLMFIYGPPGLFWDKLDDNGSPILNEKYTNIDKAELANMKISEGWMAGNVKLVDSVKSALNEKLPKDKQDWVTNQQVNIAWKTSADVTAFANFDPLPDSEEGIVLQTVKDIFNQAFSQMIYAASDEDVLSVLNKANDDMMKAGYQKVLDFRMKKWQENIKIMNGG</sequence>
<dbReference type="InterPro" id="IPR050490">
    <property type="entry name" value="Bact_solute-bd_prot1"/>
</dbReference>
<reference evidence="7" key="1">
    <citation type="submission" date="2022-01" db="EMBL/GenBank/DDBJ databases">
        <title>Paenibacillus spongiae sp. nov., isolated from marine sponge.</title>
        <authorList>
            <person name="Li Z."/>
            <person name="Zhang M."/>
        </authorList>
    </citation>
    <scope>NUCLEOTIDE SEQUENCE</scope>
    <source>
        <strain evidence="7">PHS-Z3</strain>
    </source>
</reference>
<dbReference type="RefSeq" id="WP_258384876.1">
    <property type="nucleotide sequence ID" value="NZ_CP091430.1"/>
</dbReference>
<keyword evidence="4" id="KW-0564">Palmitate</keyword>
<evidence type="ECO:0000256" key="2">
    <source>
        <dbReference type="ARBA" id="ARBA00022729"/>
    </source>
</evidence>
<dbReference type="PANTHER" id="PTHR43649:SF33">
    <property type="entry name" value="POLYGALACTURONAN_RHAMNOGALACTURONAN-BINDING PROTEIN YTCQ"/>
    <property type="match status" value="1"/>
</dbReference>
<gene>
    <name evidence="7" type="ORF">L1F29_25600</name>
</gene>
<accession>A0ABY5S7W1</accession>
<proteinExistence type="predicted"/>
<protein>
    <submittedName>
        <fullName evidence="7">Extracellular solute-binding protein</fullName>
    </submittedName>
</protein>
<evidence type="ECO:0000256" key="4">
    <source>
        <dbReference type="ARBA" id="ARBA00023139"/>
    </source>
</evidence>
<name>A0ABY5S7W1_9BACL</name>
<evidence type="ECO:0000313" key="7">
    <source>
        <dbReference type="EMBL" id="UVI28788.1"/>
    </source>
</evidence>
<evidence type="ECO:0000313" key="8">
    <source>
        <dbReference type="Proteomes" id="UP001057877"/>
    </source>
</evidence>
<dbReference type="Gene3D" id="3.40.190.10">
    <property type="entry name" value="Periplasmic binding protein-like II"/>
    <property type="match status" value="2"/>
</dbReference>
<evidence type="ECO:0000256" key="3">
    <source>
        <dbReference type="ARBA" id="ARBA00023136"/>
    </source>
</evidence>